<dbReference type="RefSeq" id="WP_281426423.1">
    <property type="nucleotide sequence ID" value="NZ_CP076607.1"/>
</dbReference>
<dbReference type="EMBL" id="FODH01000001">
    <property type="protein sequence ID" value="SEN52363.1"/>
    <property type="molecule type" value="Genomic_DNA"/>
</dbReference>
<dbReference type="Proteomes" id="UP000198809">
    <property type="component" value="Unassembled WGS sequence"/>
</dbReference>
<dbReference type="AlphaFoldDB" id="A0A1H8H7Z8"/>
<protein>
    <submittedName>
        <fullName evidence="1">Uncharacterized protein</fullName>
    </submittedName>
</protein>
<reference evidence="1 2" key="1">
    <citation type="submission" date="2016-10" db="EMBL/GenBank/DDBJ databases">
        <authorList>
            <person name="de Groot N.N."/>
        </authorList>
    </citation>
    <scope>NUCLEOTIDE SEQUENCE [LARGE SCALE GENOMIC DNA]</scope>
    <source>
        <strain evidence="1 2">CGMCC 1.10238</strain>
    </source>
</reference>
<dbReference type="STRING" id="1333845.SAMN04487895_101784"/>
<organism evidence="1 2">
    <name type="scientific">Paenibacillus sophorae</name>
    <dbReference type="NCBI Taxonomy" id="1333845"/>
    <lineage>
        <taxon>Bacteria</taxon>
        <taxon>Bacillati</taxon>
        <taxon>Bacillota</taxon>
        <taxon>Bacilli</taxon>
        <taxon>Bacillales</taxon>
        <taxon>Paenibacillaceae</taxon>
        <taxon>Paenibacillus</taxon>
    </lineage>
</organism>
<evidence type="ECO:0000313" key="2">
    <source>
        <dbReference type="Proteomes" id="UP000198809"/>
    </source>
</evidence>
<gene>
    <name evidence="1" type="ORF">SAMN04487895_101784</name>
</gene>
<accession>A0A1H8H7Z8</accession>
<evidence type="ECO:0000313" key="1">
    <source>
        <dbReference type="EMBL" id="SEN52363.1"/>
    </source>
</evidence>
<sequence length="43" mass="5348">MSIVNVMKFIEDNKEEYYKKMLAEEHEQYLRALEVHKKFKNKD</sequence>
<name>A0A1H8H7Z8_9BACL</name>
<proteinExistence type="predicted"/>